<feature type="region of interest" description="Disordered" evidence="1">
    <location>
        <begin position="32"/>
        <end position="51"/>
    </location>
</feature>
<feature type="compositionally biased region" description="Polar residues" evidence="1">
    <location>
        <begin position="38"/>
        <end position="51"/>
    </location>
</feature>
<organism evidence="2 3">
    <name type="scientific">Linum trigynum</name>
    <dbReference type="NCBI Taxonomy" id="586398"/>
    <lineage>
        <taxon>Eukaryota</taxon>
        <taxon>Viridiplantae</taxon>
        <taxon>Streptophyta</taxon>
        <taxon>Embryophyta</taxon>
        <taxon>Tracheophyta</taxon>
        <taxon>Spermatophyta</taxon>
        <taxon>Magnoliopsida</taxon>
        <taxon>eudicotyledons</taxon>
        <taxon>Gunneridae</taxon>
        <taxon>Pentapetalae</taxon>
        <taxon>rosids</taxon>
        <taxon>fabids</taxon>
        <taxon>Malpighiales</taxon>
        <taxon>Linaceae</taxon>
        <taxon>Linum</taxon>
    </lineage>
</organism>
<dbReference type="AlphaFoldDB" id="A0AAV2CIW5"/>
<protein>
    <submittedName>
        <fullName evidence="2">Uncharacterized protein</fullName>
    </submittedName>
</protein>
<name>A0AAV2CIW5_9ROSI</name>
<dbReference type="Proteomes" id="UP001497516">
    <property type="component" value="Chromosome 1"/>
</dbReference>
<evidence type="ECO:0000313" key="2">
    <source>
        <dbReference type="EMBL" id="CAL1355733.1"/>
    </source>
</evidence>
<accession>A0AAV2CIW5</accession>
<evidence type="ECO:0000313" key="3">
    <source>
        <dbReference type="Proteomes" id="UP001497516"/>
    </source>
</evidence>
<evidence type="ECO:0000256" key="1">
    <source>
        <dbReference type="SAM" id="MobiDB-lite"/>
    </source>
</evidence>
<dbReference type="EMBL" id="OZ034813">
    <property type="protein sequence ID" value="CAL1355733.1"/>
    <property type="molecule type" value="Genomic_DNA"/>
</dbReference>
<proteinExistence type="predicted"/>
<sequence length="280" mass="31391">MVFPATEILLEEIIDRTVCSAKTIHKLGMIKSKRCPQRKSNQPNGKSRASHTNSCLFMHSGVTHFGELENYGTFDRFKFGVKMKEKREMVGTSGNSDERPQPNKKSLNDMFLLRKRARYRRCKDLVTRHRERDPIVIRRSKGARFQLRLHRDGVPSGCQIATVNKIAIIIATVEEKGSSVAFATTKGSIHATATDVSIEAAASVVLPIRVVRASSTIDQPPKQSVSKAAPLEDHVDKAGEGHFLGQYIVVVKYGGFRRIVRPRQQPQLAIMSILVIRHRP</sequence>
<keyword evidence="3" id="KW-1185">Reference proteome</keyword>
<reference evidence="2 3" key="1">
    <citation type="submission" date="2024-04" db="EMBL/GenBank/DDBJ databases">
        <authorList>
            <person name="Fracassetti M."/>
        </authorList>
    </citation>
    <scope>NUCLEOTIDE SEQUENCE [LARGE SCALE GENOMIC DNA]</scope>
</reference>
<gene>
    <name evidence="2" type="ORF">LTRI10_LOCUS3476</name>
</gene>